<dbReference type="Gene3D" id="1.10.8.10">
    <property type="entry name" value="DNA helicase RuvA subunit, C-terminal domain"/>
    <property type="match status" value="2"/>
</dbReference>
<sequence length="4867" mass="533062">MAYPAPNGRELAIEALLDREPNGDAYRVSRVLEEVVPMALHNRPNRVTTAALVEEAFVLQRRLTPPRPSTRRTPADHGSVRPALKDYHKRVHHDDDDDIRGGGSSNAATCSSAVTEQWLEWLQTVWSSSDKKSSSAAPGLKVLQERLFGKDDQDAKNEEKSHMDWTIEQFMGRLLLSSLSTTNADEEDNDCCEKNLSERVAALWLVITLLLANESSDPVRCGHLLSVLKFEKQEPKEPYELDRTVLDYLGEAAAICQDRWVAQKPPLDVQEEAVAFSPATVTSFDENSSSPVVVTDTPTSPASPDEAPIAAGEETPAGAVPAEADAVNAVRPHSSDSSSDSESSDSEHSSSSESSSSDQAPRAELFVESERSVDDETEDDTANPGLINRENANADIDRDDDSTYDTLRQALAIAVSEESGSTAQVRVIVNQSNDDAEEEPLVETPVSDGPTDATEEFPDDEVEEEKIEEAEISLPAFPPIPSRPAFSDGLQSQIEAGGANDDEEIDWQAVYDPTKEDQFAALPRSHVLVHLMRYAEALLSSSYPSYEDEEDEDDALPTVPGGMGEFLFSVSSVWDGDTSRRAASSLAGDDGSTELIFQLLATTFVTLCNRRTESLSQLWQAYKKEQRAIQGDVGTPEEGHPQGDEKEEDDPATAFAMSHVEDDDVPLSVEILQNKGMRRKAAAAAHDAATLLRTVRKHKEDLKASLLLDSTCIMTVLKFIRQFLRIKLEDWISLQDRKVADLRDLVTGSVRNRVLRSLDDLMGLTLQTLNESPLDEECFNNTLLSVPLYKEATLAWGELSPVLLDAKLRFETFTVLLEGVVMDFGSSEETFESVDCITRLPASSVHCQAHRLQVLSRRCQYDDVLTQLVSSPIPWQENQDMETIEQSKRPDASSIACFPRNLLLSIRGALGGMKLAKDDVEHFYAMLCHRIHTKVLLFDGLYAISKPETNAVSPVLAPAKKGLDSGAIHVHVNPVSRLMFDSTKCADSIAIVSNADVAANTGNGPSVNQRASKVWGAVLSTQCFSPKTGIHRWAVKLDRCERGHVFIGVSTSQASMRTYVGGDKHGWGMIGTQALWHDRRKVRGDYGGTFRTGSTIIVTLDTDAGTLSFGSWKNNHNSPSPSMDPLVHNILSPRRQAMEGGDYDDWGVAFEGLPLDARLFPAIGLYQRDDKVTLLPVDSGNYSSNGSIAALGGICFYPDLEDIADLKKREECEKIRLHNETLFNEAISFARETLDFEFARLATNPVSMKPSLIIRSLLGCLSLVPTSVPLLSTRCALSILPKLSSCLIEPDASSNRNRNPFSLEITPGDWVIRASSGSGDLEEYRVNFEPVKSESGSVVGFGGRGVGTTGKSKNGHVVIWGSLEGTSITFVEDWTDEKPKSATRSGSSEISACVVSARLSLDGMKFEGSYKNVDFASNGQIVGFCVKADQAPNAQVSWYVQKSILLSSAFNHMASAIAEDGPRDFTRLKTIHGTRKDTVEQIENNPALREAVSRPFLSSASLVHESDPLERCIQSLDDFFSFEHETGCGLHLVTPFFNGEKTEEQGLERYSAPSIMEGVTKLDSSMAPLAGGFGSLRLLCPIEYDYARKSIAAAMIYHTGCKLPDSVKSDSPEIEALKLFWRRSLQVMEDGIRLGLSKDPSMKKAEAGKNVCAVLKGLSEFLFKLQPREGFGSSSICIDEICVLYKAVDDLNDIKVIEMTLLQRTVRSVLSLSGMLGVRKILSENERVPRDALEGIIACMPQMFGSTMSLETLSHNSQPSVLSLGREAISLPLGLSGHVRLSIKESLYLVLKILVSLMGKEKTVLSRSALKVSLHLSILATFSSVSAGALSDLATDLLSQIPHVLNDYRFTALDDRPEAHGNSVVESVRLTVERDMSRAVLRAATAVAHAIVYSVGAQAPRSQETNRIRTTTEWLRLELGHLIPSLESSFRSEISCVAQECSVIEWQRWADSTSAIPAKSDASSPIQANPGLRFFWEHGTLTSPTSSRAPVKDATPSLNENGVDVRRRLESGFRNRHFAHWVHILCAVLRSKKSVGFLCTDKSWLGLLLGSVGLECTFGDNNFPTCVNLRSRDEGLLPARHRSRLTSLLYHFLSGMAPMGAVVEGLFSLAGASTVAVGIDDEERVSREAISLLRKLHNPSNPEWRQAINEAIPLLVSSVSVVRRAGVRAMFGGLLGRVEPLCRVLLKPAAASAISKEGHSSSQSKSQSSVAAAQVPAGADHVVAGLMRYSAEGGIVSSVDTKTGICEVILIPRKNGYQDDVKNDAETGNVRKHLTVRALRTQSTDLVAAEEESLVLDPSVPTATLLTSLLGSSLDSLLSAASPDSFFPSGANTTESPGTNSIMTPDEAVSDITTPADASQVSMYSTSARIFEDSDKKDDDDEPELESVEKGILRLTLDLMALKCSVLLLSDPRTLEEFLEINGSTSTLTRLLSLAWPERNGGSRMSTLVRSMRGSSVSSLSWHEAKYSLLLSSLKDIGYRSRTLKLAQPDTWSERARDLKSGAAGESKNEQSPAPLPDAQSTSRSQSANSAASQPSLRGTSGQASVGSNSEDEEEQGGGESADAQHLREAAVVQMGELGIPRPYAELALRRVGGTSIEAAVHFCLEHEAEIERLLAEEMSRQATGRDDGPGRDVPENSHLLNQLLEMGFRRRWCVEALSNTGNNVDEALTWILTNTEMLENMYNSDEEAEDENGEDDEESEEEDDTDDGEIPLSQNDEDTKADMPAVSKDWALSVVPLRLISGKATIDSKTLEVTGQPNGGFASVGMKGVLLQSGKYYYEVVLGTAGCIQVGFADSSFAGHCNAERGDGCGDSSSSFSFDGWRRLRWHATATEWGCRWQEGDVIGCFVDIDNRQISFTINGQGEEVGMGVAFSNFDFCGGLYPVVSFNRKESVRLILGGSGEPFKYPPPFGFKGVGDALPERIHERSFLLGKEGILQEADNSEEVKGFLCDYSDEDHGHELFSWSHRYYGADASVHLGSIRSRHASIGRSPSGPDAPSSVIDQHLQRLWMDDWTQREEKDSLPPPEDLACLVEKGYESAQKELAFEAFNQSTSLGITLARKMLLHVLVACKSFDPKKHFNEGECEQANMIRLVKILEVCVGARNWTGEASAMAMAAESLGLGVQVQARRVGRNDATEDILYRTGFTQVLSSILYFDGDGCQDTSGLLAAAAEGSFASDSTAALTFLRNSLQQAAISSRAFRNAVLAAVRRGVRLLALVDDSEGKQQNSDDEEGATEGEEQQGEDRESFDLSPDAKLVSFFTGLLLSESVSKAVEDSGIFQDLFSAWSIGLLSASLPWRMICAQTCASILNERPGVFGPALHESRTLARYYGRLPSSVVRRVWAERAAVPVCSRYVQAMIELLAAARRSESVSQDLPPDFTKFWSKIDVEASCPRPLVASLSLSDELSHPLDTNGIMVGNEEVWTGALEYSELDWKRPNRSTVRTLMDGGEGPPMLRVGCLVMRGPDWEKTEESANVDGYEQYESEKSARSKIIKSAPQAPETDPKELEEEAKEDANDEITEASKDDPGDDPTDSRHKKKRKKPPHPKLPLGTVVSIEPWNGVPALGRRVRWSLTGKEDVYRFGGDGGRFDIMHVETNQKRTRVVKKYPFPETSEQSASRRGFGAAKSYAVILRLPRKRRAGSVVRGILEIPDFGAGIDVDCIFNTEDDTVTLAERGVIYGQKDAGWEARFGQPSYVVGTEFKLTVSEDGDNDGSRRDPLLQELVGSTTFDVKALKNPADGGSLSAKSSLKLCRSKPAVTQDLERESSSPPPLAFDSNFHASNLSVSKDQRTVLCSTSDGRGCAFVSTGFSKGVHYWEVMLGQVSESGSIFIGCAEKPPENPPRLNRWLGWGFVNFRATYSGGSERVYGVHAHTGDVIGVLLDCDAGRISFFYDGLKYGEHIISDLGCAYENLAPLGFSAEGCGTGGHGQAAPNGFLRSSAQGFVKPKTLFPVVGLKNHGDRVTLSPIWSTTYGVDGTSILRNVLAVEELLHKYGRSSEIPGWFLRESYAEYEKWKSSSVAQIVTRGSRPYRIELDTSPFCCAQACAALGLECVLLPGDHIRLKRSFGRVLELAEDAIILGQYQLRLYYRIVAQKNEGQSLSEGAYLPHCMYESDVVDGVEFLSPSKGMGITLPRLDRFCCASPGGLEVVYSDGAIIRSDLEITDQSQNLGWIPFGTMIPQELVFDRRLNSCGILRYKVRYEEVDGYISAHIQGGSEEAIVKQVESEYEPKYATPLQCASEWHKEWASATKSHESEPDCVGIHNLEDYTKLYFEVAKDGRAAELDSMLAKTLCAISNFSESGDALECSFDEVVESLAYALSVAGRDEGFQSDTIPIPMKHAVASLFAKKELGFELPSLSVLLARASSIRALNRRARYALPWLTNRPSQEGSSVLGGTFGMGCSVEKAGRSWVPENTVSMSWIQPASVGRALRDLRNLIFSNVKREFLGEVTLATTTPTPLSHDEYELPREIRTVRINRMRAARALQSGEKIVKRKYSVFSQLQSETRNLGGAALRRGYVAKGHGGQKRAFRVKLVGEGVNDYSGPYREVFADAFSEILKTDSEGVGALGVLDATPNRAAEIGETRDLYMFSLNGQILDTVRKDFDLVDVSKEELAIREHFASLIAPRNEASREVEDALVFLGRITGTAYRHGIPVDLPLPIESVWKAIVEETPKSKADRLQELDVLAAKANRSPGLLWWQQRMLNAFVDGLGNVIPTELLPLLSAEELRDTICGSPDVDVDLLKSVVEYEGYNEGDAVVRYFWETLREFTNAERRSFLQYVWARSRLPLRAADFESPFKILRDSSNTEERADQALPSASTCFFSLTLPEYSSAEVLKEKLTYAINNVTTMETDFQTNSAEIAEGYRAL</sequence>
<dbReference type="SMART" id="SM00119">
    <property type="entry name" value="HECTc"/>
    <property type="match status" value="1"/>
</dbReference>
<dbReference type="SUPFAM" id="SSF56204">
    <property type="entry name" value="Hect, E3 ligase catalytic domain"/>
    <property type="match status" value="1"/>
</dbReference>
<feature type="domain" description="B30.2/SPRY" evidence="5">
    <location>
        <begin position="3750"/>
        <end position="3971"/>
    </location>
</feature>
<dbReference type="EMBL" id="HBIM01008795">
    <property type="protein sequence ID" value="CAE0409879.1"/>
    <property type="molecule type" value="Transcribed_RNA"/>
</dbReference>
<dbReference type="PANTHER" id="PTHR46654:SF1">
    <property type="entry name" value="E3 UBIQUITIN-PROTEIN LIGASE HECTD3"/>
    <property type="match status" value="1"/>
</dbReference>
<dbReference type="Gene3D" id="3.30.2410.10">
    <property type="entry name" value="Hect, E3 ligase catalytic domain"/>
    <property type="match status" value="1"/>
</dbReference>
<dbReference type="InterPro" id="IPR043136">
    <property type="entry name" value="B30.2/SPRY_sf"/>
</dbReference>
<feature type="compositionally biased region" description="Acidic residues" evidence="3">
    <location>
        <begin position="3228"/>
        <end position="3241"/>
    </location>
</feature>
<feature type="compositionally biased region" description="Low complexity" evidence="3">
    <location>
        <begin position="2519"/>
        <end position="2536"/>
    </location>
</feature>
<evidence type="ECO:0000256" key="2">
    <source>
        <dbReference type="PROSITE-ProRule" id="PRU00104"/>
    </source>
</evidence>
<protein>
    <submittedName>
        <fullName evidence="7">Uncharacterized protein</fullName>
    </submittedName>
</protein>
<feature type="region of interest" description="Disordered" evidence="3">
    <location>
        <begin position="629"/>
        <end position="651"/>
    </location>
</feature>
<feature type="compositionally biased region" description="Polar residues" evidence="3">
    <location>
        <begin position="2537"/>
        <end position="2549"/>
    </location>
</feature>
<evidence type="ECO:0000256" key="3">
    <source>
        <dbReference type="SAM" id="MobiDB-lite"/>
    </source>
</evidence>
<feature type="region of interest" description="Disordered" evidence="3">
    <location>
        <begin position="2686"/>
        <end position="2722"/>
    </location>
</feature>
<dbReference type="InterPro" id="IPR009060">
    <property type="entry name" value="UBA-like_sf"/>
</dbReference>
<dbReference type="GO" id="GO:0005737">
    <property type="term" value="C:cytoplasm"/>
    <property type="evidence" value="ECO:0007669"/>
    <property type="project" value="TreeGrafter"/>
</dbReference>
<dbReference type="Pfam" id="PF22562">
    <property type="entry name" value="UBA_7"/>
    <property type="match status" value="1"/>
</dbReference>
<feature type="domain" description="B30.2/SPRY" evidence="5">
    <location>
        <begin position="2707"/>
        <end position="2902"/>
    </location>
</feature>
<dbReference type="GO" id="GO:0004842">
    <property type="term" value="F:ubiquitin-protein transferase activity"/>
    <property type="evidence" value="ECO:0007669"/>
    <property type="project" value="InterPro"/>
</dbReference>
<dbReference type="Pfam" id="PF00632">
    <property type="entry name" value="HECT"/>
    <property type="match status" value="1"/>
</dbReference>
<feature type="compositionally biased region" description="Polar residues" evidence="3">
    <location>
        <begin position="280"/>
        <end position="302"/>
    </location>
</feature>
<feature type="active site" description="Glycyl thioester intermediate" evidence="2">
    <location>
        <position position="4820"/>
    </location>
</feature>
<feature type="region of interest" description="Disordered" evidence="3">
    <location>
        <begin position="432"/>
        <end position="460"/>
    </location>
</feature>
<feature type="region of interest" description="Disordered" evidence="3">
    <location>
        <begin position="3470"/>
        <end position="3552"/>
    </location>
</feature>
<feature type="domain" description="B30.2/SPRY" evidence="5">
    <location>
        <begin position="958"/>
        <end position="1181"/>
    </location>
</feature>
<feature type="region of interest" description="Disordered" evidence="3">
    <location>
        <begin position="329"/>
        <end position="401"/>
    </location>
</feature>
<dbReference type="PROSITE" id="PS50030">
    <property type="entry name" value="UBA"/>
    <property type="match status" value="1"/>
</dbReference>
<dbReference type="CDD" id="cd11709">
    <property type="entry name" value="SPRY"/>
    <property type="match status" value="3"/>
</dbReference>
<dbReference type="Gene3D" id="3.90.1750.10">
    <property type="entry name" value="Hect, E3 ligase catalytic domains"/>
    <property type="match status" value="1"/>
</dbReference>
<evidence type="ECO:0000259" key="4">
    <source>
        <dbReference type="PROSITE" id="PS50030"/>
    </source>
</evidence>
<dbReference type="InterPro" id="IPR000569">
    <property type="entry name" value="HECT_dom"/>
</dbReference>
<dbReference type="Pfam" id="PF00622">
    <property type="entry name" value="SPRY"/>
    <property type="match status" value="3"/>
</dbReference>
<dbReference type="PROSITE" id="PS50237">
    <property type="entry name" value="HECT"/>
    <property type="match status" value="1"/>
</dbReference>
<dbReference type="PROSITE" id="PS50188">
    <property type="entry name" value="B302_SPRY"/>
    <property type="match status" value="3"/>
</dbReference>
<dbReference type="SMART" id="SM00165">
    <property type="entry name" value="UBA"/>
    <property type="match status" value="2"/>
</dbReference>
<evidence type="ECO:0000313" key="7">
    <source>
        <dbReference type="EMBL" id="CAE0409879.1"/>
    </source>
</evidence>
<feature type="domain" description="HECT" evidence="6">
    <location>
        <begin position="4700"/>
        <end position="4856"/>
    </location>
</feature>
<dbReference type="SUPFAM" id="SSF49899">
    <property type="entry name" value="Concanavalin A-like lectins/glucanases"/>
    <property type="match status" value="3"/>
</dbReference>
<feature type="compositionally biased region" description="Acidic residues" evidence="3">
    <location>
        <begin position="3506"/>
        <end position="3520"/>
    </location>
</feature>
<dbReference type="InterPro" id="IPR035983">
    <property type="entry name" value="Hect_E3_ubiquitin_ligase"/>
</dbReference>
<feature type="region of interest" description="Disordered" evidence="3">
    <location>
        <begin position="2490"/>
        <end position="2563"/>
    </location>
</feature>
<dbReference type="InterPro" id="IPR042469">
    <property type="entry name" value="HECTD3"/>
</dbReference>
<organism evidence="7">
    <name type="scientific">Amphora coffeiformis</name>
    <dbReference type="NCBI Taxonomy" id="265554"/>
    <lineage>
        <taxon>Eukaryota</taxon>
        <taxon>Sar</taxon>
        <taxon>Stramenopiles</taxon>
        <taxon>Ochrophyta</taxon>
        <taxon>Bacillariophyta</taxon>
        <taxon>Bacillariophyceae</taxon>
        <taxon>Bacillariophycidae</taxon>
        <taxon>Thalassiophysales</taxon>
        <taxon>Catenulaceae</taxon>
        <taxon>Amphora</taxon>
    </lineage>
</organism>
<dbReference type="Gene3D" id="2.60.120.920">
    <property type="match status" value="3"/>
</dbReference>
<dbReference type="InterPro" id="IPR003877">
    <property type="entry name" value="SPRY_dom"/>
</dbReference>
<dbReference type="PANTHER" id="PTHR46654">
    <property type="entry name" value="E3 UBIQUITIN-PROTEIN LIGASE HECTD3"/>
    <property type="match status" value="1"/>
</dbReference>
<reference evidence="7" key="1">
    <citation type="submission" date="2021-01" db="EMBL/GenBank/DDBJ databases">
        <authorList>
            <person name="Corre E."/>
            <person name="Pelletier E."/>
            <person name="Niang G."/>
            <person name="Scheremetjew M."/>
            <person name="Finn R."/>
            <person name="Kale V."/>
            <person name="Holt S."/>
            <person name="Cochrane G."/>
            <person name="Meng A."/>
            <person name="Brown T."/>
            <person name="Cohen L."/>
        </authorList>
    </citation>
    <scope>NUCLEOTIDE SEQUENCE</scope>
    <source>
        <strain evidence="7">CCMP127</strain>
    </source>
</reference>
<evidence type="ECO:0000259" key="5">
    <source>
        <dbReference type="PROSITE" id="PS50188"/>
    </source>
</evidence>
<feature type="compositionally biased region" description="Acidic residues" evidence="3">
    <location>
        <begin position="2686"/>
        <end position="2710"/>
    </location>
</feature>
<feature type="domain" description="UBA" evidence="4">
    <location>
        <begin position="2633"/>
        <end position="2675"/>
    </location>
</feature>
<gene>
    <name evidence="7" type="ORF">ACOF00016_LOCUS7461</name>
</gene>
<feature type="compositionally biased region" description="Basic residues" evidence="3">
    <location>
        <begin position="3535"/>
        <end position="3545"/>
    </location>
</feature>
<dbReference type="InterPro" id="IPR015940">
    <property type="entry name" value="UBA"/>
</dbReference>
<dbReference type="InterPro" id="IPR013320">
    <property type="entry name" value="ConA-like_dom_sf"/>
</dbReference>
<dbReference type="InterPro" id="IPR001870">
    <property type="entry name" value="B30.2/SPRY"/>
</dbReference>
<keyword evidence="1 2" id="KW-0833">Ubl conjugation pathway</keyword>
<proteinExistence type="predicted"/>
<dbReference type="SUPFAM" id="SSF46934">
    <property type="entry name" value="UBA-like"/>
    <property type="match status" value="1"/>
</dbReference>
<dbReference type="SMART" id="SM00449">
    <property type="entry name" value="SPRY"/>
    <property type="match status" value="3"/>
</dbReference>
<feature type="region of interest" description="Disordered" evidence="3">
    <location>
        <begin position="280"/>
        <end position="312"/>
    </location>
</feature>
<name>A0A7S3P3D3_9STRA</name>
<evidence type="ECO:0000259" key="6">
    <source>
        <dbReference type="PROSITE" id="PS50237"/>
    </source>
</evidence>
<dbReference type="CDD" id="cd14306">
    <property type="entry name" value="UBA_VP13D"/>
    <property type="match status" value="1"/>
</dbReference>
<dbReference type="InterPro" id="IPR041969">
    <property type="entry name" value="VP13D_UBA"/>
</dbReference>
<accession>A0A7S3P3D3</accession>
<evidence type="ECO:0000256" key="1">
    <source>
        <dbReference type="ARBA" id="ARBA00022786"/>
    </source>
</evidence>
<feature type="region of interest" description="Disordered" evidence="3">
    <location>
        <begin position="3221"/>
        <end position="3249"/>
    </location>
</feature>